<evidence type="ECO:0000313" key="3">
    <source>
        <dbReference type="Proteomes" id="UP000265618"/>
    </source>
</evidence>
<feature type="non-terminal residue" evidence="2">
    <location>
        <position position="1"/>
    </location>
</feature>
<protein>
    <submittedName>
        <fullName evidence="2">Uncharacterized protein</fullName>
    </submittedName>
</protein>
<proteinExistence type="predicted"/>
<accession>A0A9K3GPL1</accession>
<dbReference type="EMBL" id="BDIP01007497">
    <property type="protein sequence ID" value="GIQ91319.1"/>
    <property type="molecule type" value="Genomic_DNA"/>
</dbReference>
<name>A0A9K3GPL1_9EUKA</name>
<comment type="caution">
    <text evidence="2">The sequence shown here is derived from an EMBL/GenBank/DDBJ whole genome shotgun (WGS) entry which is preliminary data.</text>
</comment>
<keyword evidence="3" id="KW-1185">Reference proteome</keyword>
<dbReference type="OrthoDB" id="2163395at2759"/>
<gene>
    <name evidence="2" type="ORF">KIPB_014510</name>
</gene>
<evidence type="ECO:0000256" key="1">
    <source>
        <dbReference type="SAM" id="MobiDB-lite"/>
    </source>
</evidence>
<dbReference type="Proteomes" id="UP000265618">
    <property type="component" value="Unassembled WGS sequence"/>
</dbReference>
<evidence type="ECO:0000313" key="2">
    <source>
        <dbReference type="EMBL" id="GIQ91319.1"/>
    </source>
</evidence>
<organism evidence="2 3">
    <name type="scientific">Kipferlia bialata</name>
    <dbReference type="NCBI Taxonomy" id="797122"/>
    <lineage>
        <taxon>Eukaryota</taxon>
        <taxon>Metamonada</taxon>
        <taxon>Carpediemonas-like organisms</taxon>
        <taxon>Kipferlia</taxon>
    </lineage>
</organism>
<dbReference type="AlphaFoldDB" id="A0A9K3GPL1"/>
<sequence>MDRGIPAANKICSRRWEEAQHRRHRKKLNTMKASVDNKGPSEYSHMRYNAKKATQQ</sequence>
<feature type="region of interest" description="Disordered" evidence="1">
    <location>
        <begin position="16"/>
        <end position="56"/>
    </location>
</feature>
<reference evidence="2 3" key="1">
    <citation type="journal article" date="2018" name="PLoS ONE">
        <title>The draft genome of Kipferlia bialata reveals reductive genome evolution in fornicate parasites.</title>
        <authorList>
            <person name="Tanifuji G."/>
            <person name="Takabayashi S."/>
            <person name="Kume K."/>
            <person name="Takagi M."/>
            <person name="Nakayama T."/>
            <person name="Kamikawa R."/>
            <person name="Inagaki Y."/>
            <person name="Hashimoto T."/>
        </authorList>
    </citation>
    <scope>NUCLEOTIDE SEQUENCE [LARGE SCALE GENOMIC DNA]</scope>
    <source>
        <strain evidence="2">NY0173</strain>
    </source>
</reference>